<organism evidence="14 15">
    <name type="scientific">Chitinophaga arvensicola</name>
    <dbReference type="NCBI Taxonomy" id="29529"/>
    <lineage>
        <taxon>Bacteria</taxon>
        <taxon>Pseudomonadati</taxon>
        <taxon>Bacteroidota</taxon>
        <taxon>Chitinophagia</taxon>
        <taxon>Chitinophagales</taxon>
        <taxon>Chitinophagaceae</taxon>
        <taxon>Chitinophaga</taxon>
    </lineage>
</organism>
<dbReference type="GO" id="GO:0044718">
    <property type="term" value="P:siderophore transmembrane transport"/>
    <property type="evidence" value="ECO:0007669"/>
    <property type="project" value="TreeGrafter"/>
</dbReference>
<keyword evidence="4 10" id="KW-0812">Transmembrane</keyword>
<sequence>MRPKNFIITGTFVLLGTVTQAQQAPPAATSGGRRANSQKSFTDTTVVLKGATVTSKTHTRELKESGFAVNAIETKVYANTTADMNTVLNRTTGVKVREQGGVGSDFNFSINGLSGKAIRFFIDGIPMEVMGSSMTLNNIPVNLAERIEVYKGVLPVSLGADALGGAVNLVTNQQVKNYLDASYSFGSFNTHRAAITGQATHQKTGIITRLSAFYNYSDNNYKMKGIEIWDEKAGEYGDYVKKDFRRFHDLYRSAMVQGEIGVLHKKWADVFFVGAGYSATDKELQTGTNQENVYGAATRNGDAFNATLRYKKADLFTKGLELSVFASHTADKYQVTDTAGYRYFWDGTSVKTNQGELSSIKTLTHISRPRNFARVNLSYNINTVHSLNLNYTFDQVKNHNYNELLTDKDHNPGKIGKHILGLAYQQNLLEGRWTNTFFGKYYGMDLSQPQTLSGTGTVTTASDFQSYTGYGLATRFKITDELGVKASYEKAYRLQEVGEMFGNGYDQIANPKLRPENSNNFNVGAYYGLQKGPHRFFAEGGWYFRDAADFIYSVVYMSNAKVSRYENTSKVRVNGLEAELQYDYKDLLHVNVNGSYQNAINNTKYPVGSNSGTVEATYKNKIPNMPWLFGNAAVSIGKNNLLGKDTRLQLNWDMQYVHWFYLTWESYGSKYSNNKIPDQYIQNVSLTYSLQNGKYNISAECKNFADALAYDNFGLQKPGRSLFVKFRYFLK</sequence>
<evidence type="ECO:0000313" key="14">
    <source>
        <dbReference type="EMBL" id="SEW43312.1"/>
    </source>
</evidence>
<evidence type="ECO:0000256" key="2">
    <source>
        <dbReference type="ARBA" id="ARBA00022448"/>
    </source>
</evidence>
<gene>
    <name evidence="14" type="ORF">SAMN04488122_3201</name>
</gene>
<dbReference type="PROSITE" id="PS52016">
    <property type="entry name" value="TONB_DEPENDENT_REC_3"/>
    <property type="match status" value="1"/>
</dbReference>
<proteinExistence type="inferred from homology"/>
<reference evidence="15" key="1">
    <citation type="submission" date="2016-10" db="EMBL/GenBank/DDBJ databases">
        <authorList>
            <person name="Varghese N."/>
            <person name="Submissions S."/>
        </authorList>
    </citation>
    <scope>NUCLEOTIDE SEQUENCE [LARGE SCALE GENOMIC DNA]</scope>
    <source>
        <strain evidence="15">DSM 3695</strain>
    </source>
</reference>
<evidence type="ECO:0000256" key="9">
    <source>
        <dbReference type="ARBA" id="ARBA00023237"/>
    </source>
</evidence>
<dbReference type="Proteomes" id="UP000199310">
    <property type="component" value="Unassembled WGS sequence"/>
</dbReference>
<evidence type="ECO:0000313" key="15">
    <source>
        <dbReference type="Proteomes" id="UP000199310"/>
    </source>
</evidence>
<keyword evidence="7 10" id="KW-0472">Membrane</keyword>
<keyword evidence="3 10" id="KW-1134">Transmembrane beta strand</keyword>
<evidence type="ECO:0000256" key="7">
    <source>
        <dbReference type="ARBA" id="ARBA00023136"/>
    </source>
</evidence>
<dbReference type="GO" id="GO:0015344">
    <property type="term" value="F:siderophore uptake transmembrane transporter activity"/>
    <property type="evidence" value="ECO:0007669"/>
    <property type="project" value="TreeGrafter"/>
</dbReference>
<dbReference type="GO" id="GO:0009279">
    <property type="term" value="C:cell outer membrane"/>
    <property type="evidence" value="ECO:0007669"/>
    <property type="project" value="UniProtKB-SubCell"/>
</dbReference>
<keyword evidence="6 11" id="KW-0798">TonB box</keyword>
<dbReference type="RefSeq" id="WP_089896347.1">
    <property type="nucleotide sequence ID" value="NZ_FOJG01000001.1"/>
</dbReference>
<dbReference type="SUPFAM" id="SSF56935">
    <property type="entry name" value="Porins"/>
    <property type="match status" value="1"/>
</dbReference>
<accession>A0A1I0RRB6</accession>
<keyword evidence="9 10" id="KW-0998">Cell outer membrane</keyword>
<dbReference type="STRING" id="29529.SAMN04488122_3201"/>
<evidence type="ECO:0000256" key="6">
    <source>
        <dbReference type="ARBA" id="ARBA00023077"/>
    </source>
</evidence>
<evidence type="ECO:0000256" key="11">
    <source>
        <dbReference type="RuleBase" id="RU003357"/>
    </source>
</evidence>
<keyword evidence="8 14" id="KW-0675">Receptor</keyword>
<evidence type="ECO:0000256" key="10">
    <source>
        <dbReference type="PROSITE-ProRule" id="PRU01360"/>
    </source>
</evidence>
<protein>
    <submittedName>
        <fullName evidence="14">Outer membrane cobalamin receptor protein</fullName>
    </submittedName>
</protein>
<evidence type="ECO:0000256" key="8">
    <source>
        <dbReference type="ARBA" id="ARBA00023170"/>
    </source>
</evidence>
<evidence type="ECO:0000256" key="3">
    <source>
        <dbReference type="ARBA" id="ARBA00022452"/>
    </source>
</evidence>
<dbReference type="Gene3D" id="2.40.170.20">
    <property type="entry name" value="TonB-dependent receptor, beta-barrel domain"/>
    <property type="match status" value="1"/>
</dbReference>
<dbReference type="Pfam" id="PF00593">
    <property type="entry name" value="TonB_dep_Rec_b-barrel"/>
    <property type="match status" value="1"/>
</dbReference>
<evidence type="ECO:0000259" key="13">
    <source>
        <dbReference type="Pfam" id="PF07715"/>
    </source>
</evidence>
<dbReference type="InterPro" id="IPR012910">
    <property type="entry name" value="Plug_dom"/>
</dbReference>
<dbReference type="PANTHER" id="PTHR30069">
    <property type="entry name" value="TONB-DEPENDENT OUTER MEMBRANE RECEPTOR"/>
    <property type="match status" value="1"/>
</dbReference>
<dbReference type="Gene3D" id="2.170.130.10">
    <property type="entry name" value="TonB-dependent receptor, plug domain"/>
    <property type="match status" value="1"/>
</dbReference>
<feature type="domain" description="TonB-dependent receptor plug" evidence="13">
    <location>
        <begin position="63"/>
        <end position="166"/>
    </location>
</feature>
<keyword evidence="15" id="KW-1185">Reference proteome</keyword>
<dbReference type="Pfam" id="PF07715">
    <property type="entry name" value="Plug"/>
    <property type="match status" value="1"/>
</dbReference>
<evidence type="ECO:0000256" key="5">
    <source>
        <dbReference type="ARBA" id="ARBA00022729"/>
    </source>
</evidence>
<dbReference type="EMBL" id="FOJG01000001">
    <property type="protein sequence ID" value="SEW43312.1"/>
    <property type="molecule type" value="Genomic_DNA"/>
</dbReference>
<dbReference type="InterPro" id="IPR000531">
    <property type="entry name" value="Beta-barrel_TonB"/>
</dbReference>
<comment type="subcellular location">
    <subcellularLocation>
        <location evidence="1 10">Cell outer membrane</location>
        <topology evidence="1 10">Multi-pass membrane protein</topology>
    </subcellularLocation>
</comment>
<dbReference type="InterPro" id="IPR039426">
    <property type="entry name" value="TonB-dep_rcpt-like"/>
</dbReference>
<dbReference type="PANTHER" id="PTHR30069:SF29">
    <property type="entry name" value="HEMOGLOBIN AND HEMOGLOBIN-HAPTOGLOBIN-BINDING PROTEIN 1-RELATED"/>
    <property type="match status" value="1"/>
</dbReference>
<evidence type="ECO:0000256" key="1">
    <source>
        <dbReference type="ARBA" id="ARBA00004571"/>
    </source>
</evidence>
<evidence type="ECO:0000259" key="12">
    <source>
        <dbReference type="Pfam" id="PF00593"/>
    </source>
</evidence>
<dbReference type="AlphaFoldDB" id="A0A1I0RRB6"/>
<feature type="domain" description="TonB-dependent receptor-like beta-barrel" evidence="12">
    <location>
        <begin position="267"/>
        <end position="703"/>
    </location>
</feature>
<dbReference type="OrthoDB" id="9812892at2"/>
<keyword evidence="5" id="KW-0732">Signal</keyword>
<evidence type="ECO:0000256" key="4">
    <source>
        <dbReference type="ARBA" id="ARBA00022692"/>
    </source>
</evidence>
<keyword evidence="2 10" id="KW-0813">Transport</keyword>
<name>A0A1I0RRB6_9BACT</name>
<dbReference type="InterPro" id="IPR036942">
    <property type="entry name" value="Beta-barrel_TonB_sf"/>
</dbReference>
<comment type="similarity">
    <text evidence="10 11">Belongs to the TonB-dependent receptor family.</text>
</comment>
<dbReference type="InterPro" id="IPR037066">
    <property type="entry name" value="Plug_dom_sf"/>
</dbReference>